<dbReference type="InterPro" id="IPR029021">
    <property type="entry name" value="Prot-tyrosine_phosphatase-like"/>
</dbReference>
<name>A0A445FWM7_GLYSO</name>
<dbReference type="InterPro" id="IPR004861">
    <property type="entry name" value="Siw14-like"/>
</dbReference>
<dbReference type="PANTHER" id="PTHR31126">
    <property type="entry name" value="TYROSINE-PROTEIN PHOSPHATASE"/>
    <property type="match status" value="1"/>
</dbReference>
<dbReference type="EMBL" id="QZWG01000018">
    <property type="protein sequence ID" value="RZB53335.1"/>
    <property type="molecule type" value="Genomic_DNA"/>
</dbReference>
<dbReference type="PROSITE" id="PS00383">
    <property type="entry name" value="TYR_PHOSPHATASE_1"/>
    <property type="match status" value="1"/>
</dbReference>
<evidence type="ECO:0000313" key="2">
    <source>
        <dbReference type="Proteomes" id="UP000289340"/>
    </source>
</evidence>
<comment type="caution">
    <text evidence="1">The sequence shown here is derived from an EMBL/GenBank/DDBJ whole genome shotgun (WGS) entry which is preliminary data.</text>
</comment>
<dbReference type="Proteomes" id="UP000289340">
    <property type="component" value="Chromosome 18"/>
</dbReference>
<proteinExistence type="predicted"/>
<protein>
    <submittedName>
        <fullName evidence="1">Tyrosine-protein phosphatase DSP3</fullName>
    </submittedName>
</protein>
<gene>
    <name evidence="1" type="ORF">D0Y65_049360</name>
</gene>
<keyword evidence="2" id="KW-1185">Reference proteome</keyword>
<dbReference type="InterPro" id="IPR016130">
    <property type="entry name" value="Tyr_Pase_AS"/>
</dbReference>
<dbReference type="GO" id="GO:0052845">
    <property type="term" value="F:inositol-5-diphosphate-1,2,3,4,6-pentakisphosphate diphosphatase activity"/>
    <property type="evidence" value="ECO:0007669"/>
    <property type="project" value="UniProtKB-ARBA"/>
</dbReference>
<dbReference type="PANTHER" id="PTHR31126:SF46">
    <property type="entry name" value="TYROSINE-PROTEIN PHOSPHATASE DSP5"/>
    <property type="match status" value="1"/>
</dbReference>
<dbReference type="Pfam" id="PF03162">
    <property type="entry name" value="Y_phosphatase2"/>
    <property type="match status" value="1"/>
</dbReference>
<dbReference type="GO" id="GO:0016791">
    <property type="term" value="F:phosphatase activity"/>
    <property type="evidence" value="ECO:0007669"/>
    <property type="project" value="TreeGrafter"/>
</dbReference>
<sequence>MVVGFDAFDLWNVFVSLLIFSDSRDNEFFYCVQDVSMPVLKDSIMDALKVLIDVRNHPILVHCKRGKHRTGCLVGCLRKLQNWCLSSVFEEYQRFAGAKSRTTDLTFIEMFDVLSLSQCLYSIIYQYHGSKKRRLLYKDENLQKPRLTSF</sequence>
<reference evidence="1 2" key="1">
    <citation type="submission" date="2018-09" db="EMBL/GenBank/DDBJ databases">
        <title>A high-quality reference genome of wild soybean provides a powerful tool to mine soybean genomes.</title>
        <authorList>
            <person name="Xie M."/>
            <person name="Chung C.Y.L."/>
            <person name="Li M.-W."/>
            <person name="Wong F.-L."/>
            <person name="Chan T.-F."/>
            <person name="Lam H.-M."/>
        </authorList>
    </citation>
    <scope>NUCLEOTIDE SEQUENCE [LARGE SCALE GENOMIC DNA]</scope>
    <source>
        <strain evidence="2">cv. W05</strain>
        <tissue evidence="1">Hypocotyl of etiolated seedlings</tissue>
    </source>
</reference>
<dbReference type="Gene3D" id="3.90.190.10">
    <property type="entry name" value="Protein tyrosine phosphatase superfamily"/>
    <property type="match status" value="1"/>
</dbReference>
<dbReference type="GO" id="GO:0005737">
    <property type="term" value="C:cytoplasm"/>
    <property type="evidence" value="ECO:0007669"/>
    <property type="project" value="TreeGrafter"/>
</dbReference>
<dbReference type="AlphaFoldDB" id="A0A445FWM7"/>
<evidence type="ECO:0000313" key="1">
    <source>
        <dbReference type="EMBL" id="RZB53335.1"/>
    </source>
</evidence>
<organism evidence="1 2">
    <name type="scientific">Glycine soja</name>
    <name type="common">Wild soybean</name>
    <dbReference type="NCBI Taxonomy" id="3848"/>
    <lineage>
        <taxon>Eukaryota</taxon>
        <taxon>Viridiplantae</taxon>
        <taxon>Streptophyta</taxon>
        <taxon>Embryophyta</taxon>
        <taxon>Tracheophyta</taxon>
        <taxon>Spermatophyta</taxon>
        <taxon>Magnoliopsida</taxon>
        <taxon>eudicotyledons</taxon>
        <taxon>Gunneridae</taxon>
        <taxon>Pentapetalae</taxon>
        <taxon>rosids</taxon>
        <taxon>fabids</taxon>
        <taxon>Fabales</taxon>
        <taxon>Fabaceae</taxon>
        <taxon>Papilionoideae</taxon>
        <taxon>50 kb inversion clade</taxon>
        <taxon>NPAAA clade</taxon>
        <taxon>indigoferoid/millettioid clade</taxon>
        <taxon>Phaseoleae</taxon>
        <taxon>Glycine</taxon>
        <taxon>Glycine subgen. Soja</taxon>
    </lineage>
</organism>
<accession>A0A445FWM7</accession>
<dbReference type="SUPFAM" id="SSF52799">
    <property type="entry name" value="(Phosphotyrosine protein) phosphatases II"/>
    <property type="match status" value="1"/>
</dbReference>
<dbReference type="GO" id="GO:0052847">
    <property type="term" value="F:inositol-1,5-bisdiphosphate-2,3,4,6-tetrakisphosphate 5-diphosphatase activity"/>
    <property type="evidence" value="ECO:0007669"/>
    <property type="project" value="UniProtKB-ARBA"/>
</dbReference>